<accession>U3IDU8</accession>
<dbReference type="GO" id="GO:0003690">
    <property type="term" value="F:double-stranded DNA binding"/>
    <property type="evidence" value="ECO:0007669"/>
    <property type="project" value="TreeGrafter"/>
</dbReference>
<evidence type="ECO:0000256" key="4">
    <source>
        <dbReference type="ARBA" id="ARBA00023242"/>
    </source>
</evidence>
<comment type="subcellular location">
    <subcellularLocation>
        <location evidence="1">Nucleus</location>
    </subcellularLocation>
</comment>
<dbReference type="InterPro" id="IPR036388">
    <property type="entry name" value="WH-like_DNA-bd_sf"/>
</dbReference>
<keyword evidence="8" id="KW-1185">Reference proteome</keyword>
<evidence type="ECO:0000313" key="8">
    <source>
        <dbReference type="Proteomes" id="UP000016666"/>
    </source>
</evidence>
<evidence type="ECO:0000256" key="5">
    <source>
        <dbReference type="SAM" id="MobiDB-lite"/>
    </source>
</evidence>
<dbReference type="PANTHER" id="PTHR11467:SF42">
    <property type="entry name" value="HISTONE H1.8"/>
    <property type="match status" value="1"/>
</dbReference>
<protein>
    <recommendedName>
        <fullName evidence="6">H15 domain-containing protein</fullName>
    </recommendedName>
</protein>
<evidence type="ECO:0000256" key="3">
    <source>
        <dbReference type="ARBA" id="ARBA00023125"/>
    </source>
</evidence>
<dbReference type="PROSITE" id="PS51504">
    <property type="entry name" value="H15"/>
    <property type="match status" value="1"/>
</dbReference>
<keyword evidence="3" id="KW-0238">DNA-binding</keyword>
<dbReference type="GO" id="GO:0030261">
    <property type="term" value="P:chromosome condensation"/>
    <property type="evidence" value="ECO:0007669"/>
    <property type="project" value="TreeGrafter"/>
</dbReference>
<reference evidence="7" key="2">
    <citation type="submission" date="2025-08" db="UniProtKB">
        <authorList>
            <consortium name="Ensembl"/>
        </authorList>
    </citation>
    <scope>IDENTIFICATION</scope>
</reference>
<dbReference type="CDD" id="cd00073">
    <property type="entry name" value="H15"/>
    <property type="match status" value="1"/>
</dbReference>
<dbReference type="GeneTree" id="ENSGT00940000160900"/>
<dbReference type="GO" id="GO:0031492">
    <property type="term" value="F:nucleosomal DNA binding"/>
    <property type="evidence" value="ECO:0007669"/>
    <property type="project" value="TreeGrafter"/>
</dbReference>
<feature type="domain" description="H15" evidence="6">
    <location>
        <begin position="97"/>
        <end position="175"/>
    </location>
</feature>
<evidence type="ECO:0000259" key="6">
    <source>
        <dbReference type="PROSITE" id="PS51504"/>
    </source>
</evidence>
<organism evidence="7 8">
    <name type="scientific">Anas platyrhynchos platyrhynchos</name>
    <name type="common">Northern mallard</name>
    <dbReference type="NCBI Taxonomy" id="8840"/>
    <lineage>
        <taxon>Eukaryota</taxon>
        <taxon>Metazoa</taxon>
        <taxon>Chordata</taxon>
        <taxon>Craniata</taxon>
        <taxon>Vertebrata</taxon>
        <taxon>Euteleostomi</taxon>
        <taxon>Archelosauria</taxon>
        <taxon>Archosauria</taxon>
        <taxon>Dinosauria</taxon>
        <taxon>Saurischia</taxon>
        <taxon>Theropoda</taxon>
        <taxon>Coelurosauria</taxon>
        <taxon>Aves</taxon>
        <taxon>Neognathae</taxon>
        <taxon>Galloanserae</taxon>
        <taxon>Anseriformes</taxon>
        <taxon>Anatidae</taxon>
        <taxon>Anatinae</taxon>
        <taxon>Anas</taxon>
    </lineage>
</organism>
<feature type="region of interest" description="Disordered" evidence="5">
    <location>
        <begin position="72"/>
        <end position="96"/>
    </location>
</feature>
<dbReference type="SMART" id="SM00526">
    <property type="entry name" value="H15"/>
    <property type="match status" value="1"/>
</dbReference>
<evidence type="ECO:0000256" key="2">
    <source>
        <dbReference type="ARBA" id="ARBA00022454"/>
    </source>
</evidence>
<feature type="compositionally biased region" description="Basic residues" evidence="5">
    <location>
        <begin position="205"/>
        <end position="214"/>
    </location>
</feature>
<keyword evidence="4" id="KW-0539">Nucleus</keyword>
<dbReference type="GO" id="GO:0000786">
    <property type="term" value="C:nucleosome"/>
    <property type="evidence" value="ECO:0007669"/>
    <property type="project" value="InterPro"/>
</dbReference>
<dbReference type="GO" id="GO:0006334">
    <property type="term" value="P:nucleosome assembly"/>
    <property type="evidence" value="ECO:0007669"/>
    <property type="project" value="InterPro"/>
</dbReference>
<evidence type="ECO:0000313" key="7">
    <source>
        <dbReference type="Ensembl" id="ENSAPLP00000005420.2"/>
    </source>
</evidence>
<name>U3IDU8_ANAPP</name>
<dbReference type="AlphaFoldDB" id="U3IDU8"/>
<dbReference type="GO" id="GO:0045910">
    <property type="term" value="P:negative regulation of DNA recombination"/>
    <property type="evidence" value="ECO:0007669"/>
    <property type="project" value="TreeGrafter"/>
</dbReference>
<reference evidence="7 8" key="1">
    <citation type="submission" date="2017-10" db="EMBL/GenBank/DDBJ databases">
        <title>A new Pekin duck reference genome.</title>
        <authorList>
            <person name="Hou Z.-C."/>
            <person name="Zhou Z.-K."/>
            <person name="Zhu F."/>
            <person name="Hou S.-S."/>
        </authorList>
    </citation>
    <scope>NUCLEOTIDE SEQUENCE [LARGE SCALE GENOMIC DNA]</scope>
</reference>
<dbReference type="InterPro" id="IPR005818">
    <property type="entry name" value="Histone_H1/H5_H15"/>
</dbReference>
<dbReference type="GO" id="GO:0005634">
    <property type="term" value="C:nucleus"/>
    <property type="evidence" value="ECO:0007669"/>
    <property type="project" value="UniProtKB-SubCell"/>
</dbReference>
<dbReference type="Gene3D" id="1.10.10.10">
    <property type="entry name" value="Winged helix-like DNA-binding domain superfamily/Winged helix DNA-binding domain"/>
    <property type="match status" value="1"/>
</dbReference>
<dbReference type="FunFam" id="1.10.10.10:FF:000393">
    <property type="entry name" value="Oocyte-specific H1 histone"/>
    <property type="match status" value="1"/>
</dbReference>
<dbReference type="PANTHER" id="PTHR11467">
    <property type="entry name" value="HISTONE H1"/>
    <property type="match status" value="1"/>
</dbReference>
<dbReference type="HOGENOM" id="CLU_149704_0_0_1"/>
<keyword evidence="2" id="KW-0158">Chromosome</keyword>
<dbReference type="SUPFAM" id="SSF46785">
    <property type="entry name" value="Winged helix' DNA-binding domain"/>
    <property type="match status" value="1"/>
</dbReference>
<feature type="region of interest" description="Disordered" evidence="5">
    <location>
        <begin position="198"/>
        <end position="223"/>
    </location>
</feature>
<evidence type="ECO:0000256" key="1">
    <source>
        <dbReference type="ARBA" id="ARBA00004123"/>
    </source>
</evidence>
<sequence length="325" mass="35316">MGVFWCTWAPPCRRGDSADPTQHGTARHSTAQLRLGVLAESWVLTSTGAQHHDVHSVFAPLDASPSRKLLPLPLAGLPSSDTRRPSCSPGQIARGRRHPPTLNMVIEALRAQDGTKGASVVTIKRFILAKYPAVDPVRLKYLLKQALAKGLSRGDLVRPHNSSALGATGRFKVSGGCWAPSCRVGAEVLPNPTAVPCTAEEKPKATKQKPKAAKQKPLGPLPKGSQHLAQLWLTRTREGMMVTALWVLGQRGPERPQQARLRGRCLGKLRKLPQRRRGLKARQGNPRQPEVLARGSLRRRRHRLPCGQGGALGVPGLWQCSTVPL</sequence>
<dbReference type="STRING" id="8840.ENSAPLP00000005420"/>
<dbReference type="Proteomes" id="UP000016666">
    <property type="component" value="Chromosome 13"/>
</dbReference>
<dbReference type="Pfam" id="PF00538">
    <property type="entry name" value="Linker_histone"/>
    <property type="match status" value="1"/>
</dbReference>
<dbReference type="InterPro" id="IPR036390">
    <property type="entry name" value="WH_DNA-bd_sf"/>
</dbReference>
<reference evidence="7" key="3">
    <citation type="submission" date="2025-09" db="UniProtKB">
        <authorList>
            <consortium name="Ensembl"/>
        </authorList>
    </citation>
    <scope>IDENTIFICATION</scope>
</reference>
<proteinExistence type="predicted"/>
<dbReference type="Ensembl" id="ENSAPLT00000006050.2">
    <property type="protein sequence ID" value="ENSAPLP00000005420.2"/>
    <property type="gene ID" value="ENSAPLG00000005857.2"/>
</dbReference>